<comment type="caution">
    <text evidence="2">The sequence shown here is derived from an EMBL/GenBank/DDBJ whole genome shotgun (WGS) entry which is preliminary data.</text>
</comment>
<evidence type="ECO:0000313" key="3">
    <source>
        <dbReference type="Proteomes" id="UP001140949"/>
    </source>
</evidence>
<dbReference type="AlphaFoldDB" id="A0AAX6GAP6"/>
<organism evidence="2 3">
    <name type="scientific">Iris pallida</name>
    <name type="common">Sweet iris</name>
    <dbReference type="NCBI Taxonomy" id="29817"/>
    <lineage>
        <taxon>Eukaryota</taxon>
        <taxon>Viridiplantae</taxon>
        <taxon>Streptophyta</taxon>
        <taxon>Embryophyta</taxon>
        <taxon>Tracheophyta</taxon>
        <taxon>Spermatophyta</taxon>
        <taxon>Magnoliopsida</taxon>
        <taxon>Liliopsida</taxon>
        <taxon>Asparagales</taxon>
        <taxon>Iridaceae</taxon>
        <taxon>Iridoideae</taxon>
        <taxon>Irideae</taxon>
        <taxon>Iris</taxon>
    </lineage>
</organism>
<evidence type="ECO:0000313" key="2">
    <source>
        <dbReference type="EMBL" id="KAJ6825729.1"/>
    </source>
</evidence>
<reference evidence="2" key="2">
    <citation type="submission" date="2023-04" db="EMBL/GenBank/DDBJ databases">
        <authorList>
            <person name="Bruccoleri R.E."/>
            <person name="Oakeley E.J."/>
            <person name="Faust A.-M."/>
            <person name="Dessus-Babus S."/>
            <person name="Altorfer M."/>
            <person name="Burckhardt D."/>
            <person name="Oertli M."/>
            <person name="Naumann U."/>
            <person name="Petersen F."/>
            <person name="Wong J."/>
        </authorList>
    </citation>
    <scope>NUCLEOTIDE SEQUENCE</scope>
    <source>
        <strain evidence="2">GSM-AAB239-AS_SAM_17_03QT</strain>
        <tissue evidence="2">Leaf</tissue>
    </source>
</reference>
<reference evidence="2" key="1">
    <citation type="journal article" date="2023" name="GigaByte">
        <title>Genome assembly of the bearded iris, Iris pallida Lam.</title>
        <authorList>
            <person name="Bruccoleri R.E."/>
            <person name="Oakeley E.J."/>
            <person name="Faust A.M.E."/>
            <person name="Altorfer M."/>
            <person name="Dessus-Babus S."/>
            <person name="Burckhardt D."/>
            <person name="Oertli M."/>
            <person name="Naumann U."/>
            <person name="Petersen F."/>
            <person name="Wong J."/>
        </authorList>
    </citation>
    <scope>NUCLEOTIDE SEQUENCE</scope>
    <source>
        <strain evidence="2">GSM-AAB239-AS_SAM_17_03QT</strain>
    </source>
</reference>
<protein>
    <submittedName>
        <fullName evidence="2">Transcription factor MYB3R-1-like isoform X1</fullName>
    </submittedName>
</protein>
<keyword evidence="1" id="KW-0472">Membrane</keyword>
<keyword evidence="1" id="KW-0812">Transmembrane</keyword>
<dbReference type="Proteomes" id="UP001140949">
    <property type="component" value="Unassembled WGS sequence"/>
</dbReference>
<sequence>MCNNYDLSFTKSYLFWDMLDSCLNFSNIFCIVILCIWKDNCYACESNIYVM</sequence>
<name>A0AAX6GAP6_IRIPA</name>
<accession>A0AAX6GAP6</accession>
<keyword evidence="3" id="KW-1185">Reference proteome</keyword>
<dbReference type="EMBL" id="JANAVB010021597">
    <property type="protein sequence ID" value="KAJ6825729.1"/>
    <property type="molecule type" value="Genomic_DNA"/>
</dbReference>
<gene>
    <name evidence="2" type="ORF">M6B38_377815</name>
</gene>
<feature type="transmembrane region" description="Helical" evidence="1">
    <location>
        <begin position="13"/>
        <end position="37"/>
    </location>
</feature>
<keyword evidence="1" id="KW-1133">Transmembrane helix</keyword>
<evidence type="ECO:0000256" key="1">
    <source>
        <dbReference type="SAM" id="Phobius"/>
    </source>
</evidence>
<proteinExistence type="predicted"/>